<reference evidence="3 4" key="1">
    <citation type="submission" date="2013-09" db="EMBL/GenBank/DDBJ databases">
        <title>Genome sequencing of Phaeobacter antarcticus sp. nov. SM1211.</title>
        <authorList>
            <person name="Zhang X.-Y."/>
            <person name="Liu C."/>
            <person name="Chen X.-L."/>
            <person name="Xie B.-B."/>
            <person name="Qin Q.-L."/>
            <person name="Rong J.-C."/>
            <person name="Zhang Y.-Z."/>
        </authorList>
    </citation>
    <scope>NUCLEOTIDE SEQUENCE [LARGE SCALE GENOMIC DNA]</scope>
    <source>
        <strain evidence="3 4">SM1211</strain>
    </source>
</reference>
<dbReference type="SUPFAM" id="SSF52172">
    <property type="entry name" value="CheY-like"/>
    <property type="match status" value="1"/>
</dbReference>
<feature type="modified residue" description="4-aspartylphosphate" evidence="1">
    <location>
        <position position="69"/>
    </location>
</feature>
<comment type="caution">
    <text evidence="3">The sequence shown here is derived from an EMBL/GenBank/DDBJ whole genome shotgun (WGS) entry which is preliminary data.</text>
</comment>
<keyword evidence="1" id="KW-0597">Phosphoprotein</keyword>
<organism evidence="3 4">
    <name type="scientific">Puniceibacterium antarcticum</name>
    <dbReference type="NCBI Taxonomy" id="1206336"/>
    <lineage>
        <taxon>Bacteria</taxon>
        <taxon>Pseudomonadati</taxon>
        <taxon>Pseudomonadota</taxon>
        <taxon>Alphaproteobacteria</taxon>
        <taxon>Rhodobacterales</taxon>
        <taxon>Paracoccaceae</taxon>
        <taxon>Puniceibacterium</taxon>
    </lineage>
</organism>
<dbReference type="OrthoDB" id="195863at2"/>
<evidence type="ECO:0000256" key="1">
    <source>
        <dbReference type="PROSITE-ProRule" id="PRU00169"/>
    </source>
</evidence>
<evidence type="ECO:0000313" key="3">
    <source>
        <dbReference type="EMBL" id="PIL16243.1"/>
    </source>
</evidence>
<dbReference type="AlphaFoldDB" id="A0A2G8R3Z0"/>
<dbReference type="InterPro" id="IPR011006">
    <property type="entry name" value="CheY-like_superfamily"/>
</dbReference>
<dbReference type="InterPro" id="IPR001789">
    <property type="entry name" value="Sig_transdc_resp-reg_receiver"/>
</dbReference>
<keyword evidence="4" id="KW-1185">Reference proteome</keyword>
<dbReference type="PROSITE" id="PS50110">
    <property type="entry name" value="RESPONSE_REGULATORY"/>
    <property type="match status" value="1"/>
</dbReference>
<dbReference type="GO" id="GO:0000160">
    <property type="term" value="P:phosphorelay signal transduction system"/>
    <property type="evidence" value="ECO:0007669"/>
    <property type="project" value="InterPro"/>
</dbReference>
<dbReference type="Gene3D" id="3.40.50.2300">
    <property type="match status" value="1"/>
</dbReference>
<dbReference type="EMBL" id="AWWI01000173">
    <property type="protein sequence ID" value="PIL16243.1"/>
    <property type="molecule type" value="Genomic_DNA"/>
</dbReference>
<protein>
    <recommendedName>
        <fullName evidence="2">Response regulatory domain-containing protein</fullName>
    </recommendedName>
</protein>
<sequence>MIAAQGFGRGSTGVLMIISDDFDVGSLRQSLAEDGIRFRVECFDDAANAIDHLKHRNFEIAGGLVILLDLDSALGGHEDLVAEIRKDRWLCRSVILVMSASGDRGRINAAYDQNVAGYIVKHATEEHNQNLVRLLRDYCAVVTLSGLPRR</sequence>
<feature type="domain" description="Response regulatory" evidence="2">
    <location>
        <begin position="13"/>
        <end position="136"/>
    </location>
</feature>
<dbReference type="Proteomes" id="UP000231259">
    <property type="component" value="Unassembled WGS sequence"/>
</dbReference>
<evidence type="ECO:0000259" key="2">
    <source>
        <dbReference type="PROSITE" id="PS50110"/>
    </source>
</evidence>
<proteinExistence type="predicted"/>
<evidence type="ECO:0000313" key="4">
    <source>
        <dbReference type="Proteomes" id="UP000231259"/>
    </source>
</evidence>
<accession>A0A2G8R3Z0</accession>
<dbReference type="RefSeq" id="WP_099913351.1">
    <property type="nucleotide sequence ID" value="NZ_AWWI01000173.1"/>
</dbReference>
<name>A0A2G8R3Z0_9RHOB</name>
<gene>
    <name evidence="3" type="ORF">P775_25110</name>
</gene>